<organism evidence="2 3">
    <name type="scientific">Porites evermanni</name>
    <dbReference type="NCBI Taxonomy" id="104178"/>
    <lineage>
        <taxon>Eukaryota</taxon>
        <taxon>Metazoa</taxon>
        <taxon>Cnidaria</taxon>
        <taxon>Anthozoa</taxon>
        <taxon>Hexacorallia</taxon>
        <taxon>Scleractinia</taxon>
        <taxon>Fungiina</taxon>
        <taxon>Poritidae</taxon>
        <taxon>Porites</taxon>
    </lineage>
</organism>
<comment type="caution">
    <text evidence="2">The sequence shown here is derived from an EMBL/GenBank/DDBJ whole genome shotgun (WGS) entry which is preliminary data.</text>
</comment>
<sequence>MAGFVTANRWATGVETHKTSEGRILCTGVGCVGCFPEVFSSEASELGVCDVDLTSGILGLRPFLDEENSRESLYLNPKNFSRRQKKLRTRRKRQKRKIDVKYGLSDKGQDSQAGKQEFSLDKPQNSSSVATQTELSDMGIEAETLTLEVVKTGSEQNLPSFKNDRKVDEEGIPGANEKQNKVNSAFVEVDDNVNKTQRNSESLFDQQSSRSRLGKILDKMYIVSKKEIALSSCDNLINEGDCNSDPILQDASSFGEDAVCFFFALEYYNSQRILPHFRVMEIIDALSTVVALKDIKCVQRISGRWQIVLKSRKYNKLLRNCGLKLRGRVYELVDDVDCYFDVVH</sequence>
<gene>
    <name evidence="2" type="ORF">PEVE_00009984</name>
</gene>
<accession>A0ABN8LD10</accession>
<dbReference type="Proteomes" id="UP001159427">
    <property type="component" value="Unassembled WGS sequence"/>
</dbReference>
<feature type="compositionally biased region" description="Polar residues" evidence="1">
    <location>
        <begin position="122"/>
        <end position="135"/>
    </location>
</feature>
<keyword evidence="3" id="KW-1185">Reference proteome</keyword>
<protein>
    <submittedName>
        <fullName evidence="2">Uncharacterized protein</fullName>
    </submittedName>
</protein>
<dbReference type="EMBL" id="CALNXI010000017">
    <property type="protein sequence ID" value="CAH3014952.1"/>
    <property type="molecule type" value="Genomic_DNA"/>
</dbReference>
<evidence type="ECO:0000256" key="1">
    <source>
        <dbReference type="SAM" id="MobiDB-lite"/>
    </source>
</evidence>
<feature type="compositionally biased region" description="Basic residues" evidence="1">
    <location>
        <begin position="84"/>
        <end position="98"/>
    </location>
</feature>
<evidence type="ECO:0000313" key="2">
    <source>
        <dbReference type="EMBL" id="CAH3014952.1"/>
    </source>
</evidence>
<evidence type="ECO:0000313" key="3">
    <source>
        <dbReference type="Proteomes" id="UP001159427"/>
    </source>
</evidence>
<name>A0ABN8LD10_9CNID</name>
<feature type="region of interest" description="Disordered" evidence="1">
    <location>
        <begin position="156"/>
        <end position="176"/>
    </location>
</feature>
<feature type="region of interest" description="Disordered" evidence="1">
    <location>
        <begin position="84"/>
        <end position="135"/>
    </location>
</feature>
<proteinExistence type="predicted"/>
<reference evidence="2 3" key="1">
    <citation type="submission" date="2022-05" db="EMBL/GenBank/DDBJ databases">
        <authorList>
            <consortium name="Genoscope - CEA"/>
            <person name="William W."/>
        </authorList>
    </citation>
    <scope>NUCLEOTIDE SEQUENCE [LARGE SCALE GENOMIC DNA]</scope>
</reference>